<sequence>MVLQLVAYGFLLTDLLGEDGSDDPLGRLLAKLPGSALRDDVALIRRHLADADTYPPGAPQRLTMLAAARDVADRIALQERPVPVDVAVDADVVLPARLAREAADAAGVLWRVGAAADPLAGFHDRFLHRYGRHRFVPLLDLAGRVLGAV</sequence>
<proteinExistence type="predicted"/>
<protein>
    <recommendedName>
        <fullName evidence="1">Lantibiotic dehydratase N-terminal domain-containing protein</fullName>
    </recommendedName>
</protein>
<dbReference type="Proteomes" id="UP000249304">
    <property type="component" value="Unassembled WGS sequence"/>
</dbReference>
<name>A0A2W2EE91_9ACTN</name>
<gene>
    <name evidence="2" type="ORF">C1J01_03860</name>
</gene>
<dbReference type="EMBL" id="POUD01000008">
    <property type="protein sequence ID" value="PZG22532.1"/>
    <property type="molecule type" value="Genomic_DNA"/>
</dbReference>
<comment type="caution">
    <text evidence="2">The sequence shown here is derived from an EMBL/GenBank/DDBJ whole genome shotgun (WGS) entry which is preliminary data.</text>
</comment>
<dbReference type="OrthoDB" id="1273722at2"/>
<evidence type="ECO:0000313" key="3">
    <source>
        <dbReference type="Proteomes" id="UP000249304"/>
    </source>
</evidence>
<organism evidence="2 3">
    <name type="scientific">Nonomuraea aridisoli</name>
    <dbReference type="NCBI Taxonomy" id="2070368"/>
    <lineage>
        <taxon>Bacteria</taxon>
        <taxon>Bacillati</taxon>
        <taxon>Actinomycetota</taxon>
        <taxon>Actinomycetes</taxon>
        <taxon>Streptosporangiales</taxon>
        <taxon>Streptosporangiaceae</taxon>
        <taxon>Nonomuraea</taxon>
    </lineage>
</organism>
<dbReference type="AlphaFoldDB" id="A0A2W2EE91"/>
<accession>A0A2W2EE91</accession>
<reference evidence="2 3" key="1">
    <citation type="submission" date="2018-01" db="EMBL/GenBank/DDBJ databases">
        <title>Draft genome sequence of Nonomuraea sp. KC333.</title>
        <authorList>
            <person name="Sahin N."/>
            <person name="Saygin H."/>
            <person name="Ay H."/>
        </authorList>
    </citation>
    <scope>NUCLEOTIDE SEQUENCE [LARGE SCALE GENOMIC DNA]</scope>
    <source>
        <strain evidence="2 3">KC333</strain>
    </source>
</reference>
<dbReference type="Pfam" id="PF04738">
    <property type="entry name" value="Lant_dehydr_N"/>
    <property type="match status" value="1"/>
</dbReference>
<evidence type="ECO:0000259" key="1">
    <source>
        <dbReference type="Pfam" id="PF04738"/>
    </source>
</evidence>
<feature type="domain" description="Lantibiotic dehydratase N-terminal" evidence="1">
    <location>
        <begin position="1"/>
        <end position="142"/>
    </location>
</feature>
<keyword evidence="3" id="KW-1185">Reference proteome</keyword>
<dbReference type="InterPro" id="IPR006827">
    <property type="entry name" value="Lant_deHydtase_N"/>
</dbReference>
<evidence type="ECO:0000313" key="2">
    <source>
        <dbReference type="EMBL" id="PZG22532.1"/>
    </source>
</evidence>